<reference evidence="1" key="1">
    <citation type="submission" date="2022-09" db="EMBL/GenBank/DDBJ databases">
        <title>Complete genome sequence of Pseudomonas promysalinigenes strain RL-WG26, a newly isolated PGPR with the potential for plant salinity stress alleviation.</title>
        <authorList>
            <person name="Ren L."/>
            <person name="Wang G."/>
            <person name="Hu H."/>
        </authorList>
    </citation>
    <scope>NUCLEOTIDE SEQUENCE</scope>
    <source>
        <strain evidence="1">RL-WG26</strain>
    </source>
</reference>
<dbReference type="Proteomes" id="UP001064504">
    <property type="component" value="Chromosome"/>
</dbReference>
<dbReference type="InterPro" id="IPR032871">
    <property type="entry name" value="AHH_dom_containing"/>
</dbReference>
<evidence type="ECO:0000313" key="1">
    <source>
        <dbReference type="EMBL" id="UXH42317.1"/>
    </source>
</evidence>
<gene>
    <name evidence="1" type="ORF">N5C08_12005</name>
</gene>
<dbReference type="EMBL" id="CP104557">
    <property type="protein sequence ID" value="UXH42317.1"/>
    <property type="molecule type" value="Genomic_DNA"/>
</dbReference>
<dbReference type="Pfam" id="PF14412">
    <property type="entry name" value="AHH"/>
    <property type="match status" value="1"/>
</dbReference>
<name>A0ABY6ASE6_9PSED</name>
<proteinExistence type="predicted"/>
<dbReference type="RefSeq" id="WP_261745628.1">
    <property type="nucleotide sequence ID" value="NZ_CP104557.1"/>
</dbReference>
<evidence type="ECO:0000313" key="2">
    <source>
        <dbReference type="Proteomes" id="UP001064504"/>
    </source>
</evidence>
<organism evidence="1 2">
    <name type="scientific">Pseudomonas promysalinigenes</name>
    <dbReference type="NCBI Taxonomy" id="485898"/>
    <lineage>
        <taxon>Bacteria</taxon>
        <taxon>Pseudomonadati</taxon>
        <taxon>Pseudomonadota</taxon>
        <taxon>Gammaproteobacteria</taxon>
        <taxon>Pseudomonadales</taxon>
        <taxon>Pseudomonadaceae</taxon>
        <taxon>Pseudomonas</taxon>
    </lineage>
</organism>
<accession>A0ABY6ASE6</accession>
<protein>
    <submittedName>
        <fullName evidence="1">AHH domain-containing protein</fullName>
    </submittedName>
</protein>
<sequence>MARPQNTAAHHIVGDSAKLAAPARAILNKHGIDVYGAANGVFLPNRFNTDISVPGILHNGKHPNSTLNLSIKL</sequence>
<keyword evidence="2" id="KW-1185">Reference proteome</keyword>